<reference evidence="1" key="1">
    <citation type="submission" date="2023-04" db="EMBL/GenBank/DDBJ databases">
        <title>Ambrosiozyma monospora NBRC 10751.</title>
        <authorList>
            <person name="Ichikawa N."/>
            <person name="Sato H."/>
            <person name="Tonouchi N."/>
        </authorList>
    </citation>
    <scope>NUCLEOTIDE SEQUENCE</scope>
    <source>
        <strain evidence="1">NBRC 10751</strain>
    </source>
</reference>
<gene>
    <name evidence="1" type="ORF">Amon02_001296400</name>
</gene>
<name>A0ACB5UCH8_AMBMO</name>
<sequence length="88" mass="9677">MRPPIPNPHQPSYHPYPLNLANNPNPSNIPYAQNPNAPQAANSNASQVPYPNAQYASNTIAQYASNPTAQYAPDLNVMLQMLEMSQML</sequence>
<evidence type="ECO:0000313" key="2">
    <source>
        <dbReference type="Proteomes" id="UP001165064"/>
    </source>
</evidence>
<accession>A0ACB5UCH8</accession>
<protein>
    <submittedName>
        <fullName evidence="1">Unnamed protein product</fullName>
    </submittedName>
</protein>
<dbReference type="Proteomes" id="UP001165064">
    <property type="component" value="Unassembled WGS sequence"/>
</dbReference>
<comment type="caution">
    <text evidence="1">The sequence shown here is derived from an EMBL/GenBank/DDBJ whole genome shotgun (WGS) entry which is preliminary data.</text>
</comment>
<keyword evidence="2" id="KW-1185">Reference proteome</keyword>
<evidence type="ECO:0000313" key="1">
    <source>
        <dbReference type="EMBL" id="GMF07579.1"/>
    </source>
</evidence>
<dbReference type="EMBL" id="BSXS01016313">
    <property type="protein sequence ID" value="GMF07579.1"/>
    <property type="molecule type" value="Genomic_DNA"/>
</dbReference>
<proteinExistence type="predicted"/>
<organism evidence="1 2">
    <name type="scientific">Ambrosiozyma monospora</name>
    <name type="common">Yeast</name>
    <name type="synonym">Endomycopsis monosporus</name>
    <dbReference type="NCBI Taxonomy" id="43982"/>
    <lineage>
        <taxon>Eukaryota</taxon>
        <taxon>Fungi</taxon>
        <taxon>Dikarya</taxon>
        <taxon>Ascomycota</taxon>
        <taxon>Saccharomycotina</taxon>
        <taxon>Pichiomycetes</taxon>
        <taxon>Pichiales</taxon>
        <taxon>Pichiaceae</taxon>
        <taxon>Ambrosiozyma</taxon>
    </lineage>
</organism>